<evidence type="ECO:0000256" key="8">
    <source>
        <dbReference type="ARBA" id="ARBA00023015"/>
    </source>
</evidence>
<dbReference type="InterPro" id="IPR013087">
    <property type="entry name" value="Znf_C2H2_type"/>
</dbReference>
<dbReference type="InterPro" id="IPR051059">
    <property type="entry name" value="VerF-like"/>
</dbReference>
<dbReference type="GO" id="GO:0000785">
    <property type="term" value="C:chromatin"/>
    <property type="evidence" value="ECO:0007669"/>
    <property type="project" value="TreeGrafter"/>
</dbReference>
<protein>
    <submittedName>
        <fullName evidence="14">Zinc finger domain-containing protein</fullName>
    </submittedName>
</protein>
<evidence type="ECO:0000256" key="5">
    <source>
        <dbReference type="ARBA" id="ARBA00022737"/>
    </source>
</evidence>
<keyword evidence="10" id="KW-0539">Nucleus</keyword>
<dbReference type="GO" id="GO:0005634">
    <property type="term" value="C:nucleus"/>
    <property type="evidence" value="ECO:0007669"/>
    <property type="project" value="UniProtKB-SubCell"/>
</dbReference>
<organism evidence="14 15">
    <name type="scientific">Pochonia chlamydosporia 170</name>
    <dbReference type="NCBI Taxonomy" id="1380566"/>
    <lineage>
        <taxon>Eukaryota</taxon>
        <taxon>Fungi</taxon>
        <taxon>Dikarya</taxon>
        <taxon>Ascomycota</taxon>
        <taxon>Pezizomycotina</taxon>
        <taxon>Sordariomycetes</taxon>
        <taxon>Hypocreomycetidae</taxon>
        <taxon>Hypocreales</taxon>
        <taxon>Clavicipitaceae</taxon>
        <taxon>Pochonia</taxon>
    </lineage>
</organism>
<evidence type="ECO:0000256" key="7">
    <source>
        <dbReference type="ARBA" id="ARBA00022833"/>
    </source>
</evidence>
<evidence type="ECO:0000259" key="13">
    <source>
        <dbReference type="PROSITE" id="PS50157"/>
    </source>
</evidence>
<gene>
    <name evidence="14" type="ORF">VFPPC_10133</name>
</gene>
<dbReference type="Pfam" id="PF12874">
    <property type="entry name" value="zf-met"/>
    <property type="match status" value="1"/>
</dbReference>
<comment type="function">
    <text evidence="1">May be involved in transcriptional regulation.</text>
</comment>
<dbReference type="GO" id="GO:0000981">
    <property type="term" value="F:DNA-binding transcription factor activity, RNA polymerase II-specific"/>
    <property type="evidence" value="ECO:0007669"/>
    <property type="project" value="InterPro"/>
</dbReference>
<feature type="domain" description="C2H2-type" evidence="13">
    <location>
        <begin position="313"/>
        <end position="341"/>
    </location>
</feature>
<accession>A0A179F102</accession>
<dbReference type="InterPro" id="IPR036236">
    <property type="entry name" value="Znf_C2H2_sf"/>
</dbReference>
<dbReference type="FunFam" id="3.30.160.60:FF:000141">
    <property type="entry name" value="C2H2 zinc finger protein"/>
    <property type="match status" value="1"/>
</dbReference>
<dbReference type="Proteomes" id="UP000078397">
    <property type="component" value="Unassembled WGS sequence"/>
</dbReference>
<keyword evidence="6 11" id="KW-0863">Zinc-finger</keyword>
<comment type="similarity">
    <text evidence="3">Belongs to the krueppel C2H2-type zinc-finger protein family.</text>
</comment>
<dbReference type="GO" id="GO:0000978">
    <property type="term" value="F:RNA polymerase II cis-regulatory region sequence-specific DNA binding"/>
    <property type="evidence" value="ECO:0007669"/>
    <property type="project" value="InterPro"/>
</dbReference>
<evidence type="ECO:0000256" key="1">
    <source>
        <dbReference type="ARBA" id="ARBA00003767"/>
    </source>
</evidence>
<dbReference type="Pfam" id="PF00096">
    <property type="entry name" value="zf-C2H2"/>
    <property type="match status" value="1"/>
</dbReference>
<keyword evidence="7" id="KW-0862">Zinc</keyword>
<comment type="caution">
    <text evidence="14">The sequence shown here is derived from an EMBL/GenBank/DDBJ whole genome shotgun (WGS) entry which is preliminary data.</text>
</comment>
<proteinExistence type="inferred from homology"/>
<name>A0A179F102_METCM</name>
<dbReference type="AlphaFoldDB" id="A0A179F102"/>
<dbReference type="OrthoDB" id="654211at2759"/>
<dbReference type="PANTHER" id="PTHR40626">
    <property type="entry name" value="MIP31509P"/>
    <property type="match status" value="1"/>
</dbReference>
<dbReference type="SMART" id="SM00355">
    <property type="entry name" value="ZnF_C2H2"/>
    <property type="match status" value="2"/>
</dbReference>
<dbReference type="GO" id="GO:0008270">
    <property type="term" value="F:zinc ion binding"/>
    <property type="evidence" value="ECO:0007669"/>
    <property type="project" value="UniProtKB-KW"/>
</dbReference>
<evidence type="ECO:0000256" key="4">
    <source>
        <dbReference type="ARBA" id="ARBA00022723"/>
    </source>
</evidence>
<comment type="subcellular location">
    <subcellularLocation>
        <location evidence="2">Nucleus</location>
    </subcellularLocation>
</comment>
<evidence type="ECO:0000313" key="14">
    <source>
        <dbReference type="EMBL" id="OAQ59101.2"/>
    </source>
</evidence>
<keyword evidence="15" id="KW-1185">Reference proteome</keyword>
<evidence type="ECO:0000256" key="6">
    <source>
        <dbReference type="ARBA" id="ARBA00022771"/>
    </source>
</evidence>
<keyword evidence="8" id="KW-0805">Transcription regulation</keyword>
<keyword evidence="5" id="KW-0677">Repeat</keyword>
<evidence type="ECO:0000313" key="15">
    <source>
        <dbReference type="Proteomes" id="UP000078397"/>
    </source>
</evidence>
<dbReference type="EMBL" id="LSBJ02000010">
    <property type="protein sequence ID" value="OAQ59101.2"/>
    <property type="molecule type" value="Genomic_DNA"/>
</dbReference>
<feature type="domain" description="C2H2-type" evidence="13">
    <location>
        <begin position="342"/>
        <end position="369"/>
    </location>
</feature>
<evidence type="ECO:0000256" key="9">
    <source>
        <dbReference type="ARBA" id="ARBA00023163"/>
    </source>
</evidence>
<evidence type="ECO:0000256" key="11">
    <source>
        <dbReference type="PROSITE-ProRule" id="PRU00042"/>
    </source>
</evidence>
<evidence type="ECO:0000256" key="10">
    <source>
        <dbReference type="ARBA" id="ARBA00023242"/>
    </source>
</evidence>
<dbReference type="RefSeq" id="XP_022284001.1">
    <property type="nucleotide sequence ID" value="XM_022428692.1"/>
</dbReference>
<dbReference type="PANTHER" id="PTHR40626:SF13">
    <property type="entry name" value="RESPIRATION FACTOR 2-RELATED"/>
    <property type="match status" value="1"/>
</dbReference>
<dbReference type="FunFam" id="3.30.160.60:FF:000051">
    <property type="entry name" value="zinc finger protein 585A"/>
    <property type="match status" value="1"/>
</dbReference>
<evidence type="ECO:0000256" key="12">
    <source>
        <dbReference type="SAM" id="MobiDB-lite"/>
    </source>
</evidence>
<feature type="region of interest" description="Disordered" evidence="12">
    <location>
        <begin position="267"/>
        <end position="286"/>
    </location>
</feature>
<dbReference type="KEGG" id="pchm:VFPPC_10133"/>
<dbReference type="PROSITE" id="PS00028">
    <property type="entry name" value="ZINC_FINGER_C2H2_1"/>
    <property type="match status" value="1"/>
</dbReference>
<reference evidence="14 15" key="1">
    <citation type="journal article" date="2016" name="PLoS Pathog.">
        <title>Biosynthesis of antibiotic leucinostatins in bio-control fungus Purpureocillium lilacinum and their inhibition on phytophthora revealed by genome mining.</title>
        <authorList>
            <person name="Wang G."/>
            <person name="Liu Z."/>
            <person name="Lin R."/>
            <person name="Li E."/>
            <person name="Mao Z."/>
            <person name="Ling J."/>
            <person name="Yang Y."/>
            <person name="Yin W.B."/>
            <person name="Xie B."/>
        </authorList>
    </citation>
    <scope>NUCLEOTIDE SEQUENCE [LARGE SCALE GENOMIC DNA]</scope>
    <source>
        <strain evidence="14">170</strain>
    </source>
</reference>
<keyword evidence="4" id="KW-0479">Metal-binding</keyword>
<dbReference type="GeneID" id="28852552"/>
<evidence type="ECO:0000256" key="2">
    <source>
        <dbReference type="ARBA" id="ARBA00004123"/>
    </source>
</evidence>
<keyword evidence="9" id="KW-0804">Transcription</keyword>
<dbReference type="STRING" id="1380566.A0A179F102"/>
<sequence length="425" mass="46904">MLETELGGNPFSVSHHHCLMLVMLFAAPEAGVMIPILVEPTCSGPDVAIAKPRLKPMQNSSLTSRRCGSPSMMLGKCKSRIGICMDTTVSDFAEVLAPNYFPQPSFTLRRPRLATPQAIDVGFCDPRNLTASATSGLTLVPKITFNGLGEEGARSLEQGSIHTSGFFQLAFNFSSAIASRLPTFEELPDFESRDDLFNLVKSVEIPRSPVRTGSLVVSSFPFFLSVLSIAETAKDDYKGERQDSSSRDIRSVVPLMNITSVDNQTIKAEGKPRRVTPVPSGTNEPGTYSAPLAAPFHHQGRKQTFTEDPSKTFVCDLCNRQFRRQEHLKRHYRSLYTQEKPFECNKCGKRFSRSHNLAQHARTHASGGTTVVNLIDNTDTFGTRVASSQPHLKATMSTTVRSLPHRFPGAWRRKRLSSERASNNG</sequence>
<dbReference type="PROSITE" id="PS50157">
    <property type="entry name" value="ZINC_FINGER_C2H2_2"/>
    <property type="match status" value="2"/>
</dbReference>
<dbReference type="Gene3D" id="3.30.160.60">
    <property type="entry name" value="Classic Zinc Finger"/>
    <property type="match status" value="2"/>
</dbReference>
<dbReference type="SUPFAM" id="SSF57667">
    <property type="entry name" value="beta-beta-alpha zinc fingers"/>
    <property type="match status" value="1"/>
</dbReference>
<evidence type="ECO:0000256" key="3">
    <source>
        <dbReference type="ARBA" id="ARBA00006991"/>
    </source>
</evidence>